<gene>
    <name evidence="1" type="primary">cas7e</name>
    <name evidence="1" type="ORF">HUT08_19450</name>
</gene>
<proteinExistence type="predicted"/>
<accession>A0A7H8NJR6</accession>
<dbReference type="EMBL" id="CP054929">
    <property type="protein sequence ID" value="QKW54635.1"/>
    <property type="molecule type" value="Genomic_DNA"/>
</dbReference>
<organism evidence="1 2">
    <name type="scientific">Streptomyces buecherae</name>
    <dbReference type="NCBI Taxonomy" id="2763006"/>
    <lineage>
        <taxon>Bacteria</taxon>
        <taxon>Bacillati</taxon>
        <taxon>Actinomycetota</taxon>
        <taxon>Actinomycetes</taxon>
        <taxon>Kitasatosporales</taxon>
        <taxon>Streptomycetaceae</taxon>
        <taxon>Streptomyces</taxon>
    </lineage>
</organism>
<keyword evidence="2" id="KW-1185">Reference proteome</keyword>
<dbReference type="Proteomes" id="UP000509303">
    <property type="component" value="Chromosome"/>
</dbReference>
<reference evidence="1 2" key="1">
    <citation type="submission" date="2020-06" db="EMBL/GenBank/DDBJ databases">
        <title>Genome mining for natural products.</title>
        <authorList>
            <person name="Zhang B."/>
            <person name="Shi J."/>
            <person name="Ge H."/>
        </authorList>
    </citation>
    <scope>NUCLEOTIDE SEQUENCE [LARGE SCALE GENOMIC DNA]</scope>
    <source>
        <strain evidence="1 2">NA00687</strain>
    </source>
</reference>
<dbReference type="NCBIfam" id="TIGR01869">
    <property type="entry name" value="casC_Cse4"/>
    <property type="match status" value="1"/>
</dbReference>
<dbReference type="Pfam" id="PF09344">
    <property type="entry name" value="Cas_CT1975"/>
    <property type="match status" value="1"/>
</dbReference>
<dbReference type="AlphaFoldDB" id="A0A7H8NJR6"/>
<name>A0A7H8NJR6_9ACTN</name>
<sequence length="386" mass="41389">MPAPRAYVDVHILQTVPPANLNRDDQGNPKEAFFGGVRRSRVSSQAWKRATRLHFTDHREPDQDQATRTRRVAAALAGRIGDTTGLDDEGAARLATALLAPLKIRAGKKEGDTAYLFFYGHRQLDAVAALVRDRAAELVGLGDKALAAEMEKLPIQEVFTSGHPLDVALFGRMVADIPALRVDAAVQVAHALSTHAVELEFDYFTAVDDEARKGQETGAGMIGTIGFNSATLYRYASVGLHQLRHNLDTDEDAIKGVQSFVTSFARSVPSGYGNSFAHRTLPSLVAVVVRSDQPVNLVSAFEEPIAPGSGIAAESARQLAKEHTKALKQWGDAPDHTAVCHAFDESSGTGSVIREAFGDAVTFPRLLTGLGEHLTSLVAPSVPAAR</sequence>
<protein>
    <submittedName>
        <fullName evidence="1">Type I-E CRISPR-associated protein Cas7/Cse4/CasC</fullName>
    </submittedName>
</protein>
<dbReference type="RefSeq" id="WP_176166277.1">
    <property type="nucleotide sequence ID" value="NZ_CP054929.1"/>
</dbReference>
<dbReference type="InterPro" id="IPR010148">
    <property type="entry name" value="CRISPR-assoc_prot_CT1975"/>
</dbReference>
<evidence type="ECO:0000313" key="2">
    <source>
        <dbReference type="Proteomes" id="UP000509303"/>
    </source>
</evidence>
<evidence type="ECO:0000313" key="1">
    <source>
        <dbReference type="EMBL" id="QKW54635.1"/>
    </source>
</evidence>